<keyword evidence="3" id="KW-1185">Reference proteome</keyword>
<dbReference type="AlphaFoldDB" id="A0A518BPA3"/>
<feature type="compositionally biased region" description="Low complexity" evidence="1">
    <location>
        <begin position="90"/>
        <end position="100"/>
    </location>
</feature>
<dbReference type="Proteomes" id="UP000316921">
    <property type="component" value="Chromosome"/>
</dbReference>
<name>A0A518BPA3_9BACT</name>
<feature type="compositionally biased region" description="Basic residues" evidence="1">
    <location>
        <begin position="161"/>
        <end position="171"/>
    </location>
</feature>
<gene>
    <name evidence="2" type="ORF">Pla133_38890</name>
</gene>
<feature type="compositionally biased region" description="Basic residues" evidence="1">
    <location>
        <begin position="272"/>
        <end position="282"/>
    </location>
</feature>
<feature type="region of interest" description="Disordered" evidence="1">
    <location>
        <begin position="1"/>
        <end position="46"/>
    </location>
</feature>
<proteinExistence type="predicted"/>
<feature type="compositionally biased region" description="Basic residues" evidence="1">
    <location>
        <begin position="13"/>
        <end position="23"/>
    </location>
</feature>
<organism evidence="2 3">
    <name type="scientific">Engelhardtia mirabilis</name>
    <dbReference type="NCBI Taxonomy" id="2528011"/>
    <lineage>
        <taxon>Bacteria</taxon>
        <taxon>Pseudomonadati</taxon>
        <taxon>Planctomycetota</taxon>
        <taxon>Planctomycetia</taxon>
        <taxon>Planctomycetia incertae sedis</taxon>
        <taxon>Engelhardtia</taxon>
    </lineage>
</organism>
<protein>
    <submittedName>
        <fullName evidence="2">Uncharacterized protein</fullName>
    </submittedName>
</protein>
<evidence type="ECO:0000256" key="1">
    <source>
        <dbReference type="SAM" id="MobiDB-lite"/>
    </source>
</evidence>
<feature type="region of interest" description="Disordered" evidence="1">
    <location>
        <begin position="137"/>
        <end position="291"/>
    </location>
</feature>
<reference evidence="2 3" key="1">
    <citation type="submission" date="2019-02" db="EMBL/GenBank/DDBJ databases">
        <title>Deep-cultivation of Planctomycetes and their phenomic and genomic characterization uncovers novel biology.</title>
        <authorList>
            <person name="Wiegand S."/>
            <person name="Jogler M."/>
            <person name="Boedeker C."/>
            <person name="Pinto D."/>
            <person name="Vollmers J."/>
            <person name="Rivas-Marin E."/>
            <person name="Kohn T."/>
            <person name="Peeters S.H."/>
            <person name="Heuer A."/>
            <person name="Rast P."/>
            <person name="Oberbeckmann S."/>
            <person name="Bunk B."/>
            <person name="Jeske O."/>
            <person name="Meyerdierks A."/>
            <person name="Storesund J.E."/>
            <person name="Kallscheuer N."/>
            <person name="Luecker S."/>
            <person name="Lage O.M."/>
            <person name="Pohl T."/>
            <person name="Merkel B.J."/>
            <person name="Hornburger P."/>
            <person name="Mueller R.-W."/>
            <person name="Bruemmer F."/>
            <person name="Labrenz M."/>
            <person name="Spormann A.M."/>
            <person name="Op den Camp H."/>
            <person name="Overmann J."/>
            <person name="Amann R."/>
            <person name="Jetten M.S.M."/>
            <person name="Mascher T."/>
            <person name="Medema M.H."/>
            <person name="Devos D.P."/>
            <person name="Kaster A.-K."/>
            <person name="Ovreas L."/>
            <person name="Rohde M."/>
            <person name="Galperin M.Y."/>
            <person name="Jogler C."/>
        </authorList>
    </citation>
    <scope>NUCLEOTIDE SEQUENCE [LARGE SCALE GENOMIC DNA]</scope>
    <source>
        <strain evidence="2 3">Pla133</strain>
    </source>
</reference>
<dbReference type="EMBL" id="CP036287">
    <property type="protein sequence ID" value="QDU68786.1"/>
    <property type="molecule type" value="Genomic_DNA"/>
</dbReference>
<sequence length="291" mass="31036">MSARRPSTVTGPGRRRSGRRRHGVSPGGFGRGPSARTGPIGGQRPGGRHLAVTDPCPLVLLLGFLVAWMGCPRCEGAHSRAHHGGGQGRAPGSLSPAPPTLAAAMGERWRARRQRPPWSRPGHDHDQEACRLAAPAVVGLSPGPGHPIRCEERRGSGPAHTHVRKRTRSRRAPGEPACSLAAPQATGARIGRPGSVRLRTRRARRGRSQDPAVPLTPEPRTRGPGTQAPQRSAGSSTRTTNRRRAAATAVLAEDSGARRARTAQRPGLPRLTARRRARRSRARVAGPRRCC</sequence>
<feature type="region of interest" description="Disordered" evidence="1">
    <location>
        <begin position="77"/>
        <end position="100"/>
    </location>
</feature>
<evidence type="ECO:0000313" key="3">
    <source>
        <dbReference type="Proteomes" id="UP000316921"/>
    </source>
</evidence>
<accession>A0A518BPA3</accession>
<dbReference type="KEGG" id="pbap:Pla133_38890"/>
<evidence type="ECO:0000313" key="2">
    <source>
        <dbReference type="EMBL" id="QDU68786.1"/>
    </source>
</evidence>